<proteinExistence type="predicted"/>
<organism evidence="1 2">
    <name type="scientific">Malus baccata</name>
    <name type="common">Siberian crab apple</name>
    <name type="synonym">Pyrus baccata</name>
    <dbReference type="NCBI Taxonomy" id="106549"/>
    <lineage>
        <taxon>Eukaryota</taxon>
        <taxon>Viridiplantae</taxon>
        <taxon>Streptophyta</taxon>
        <taxon>Embryophyta</taxon>
        <taxon>Tracheophyta</taxon>
        <taxon>Spermatophyta</taxon>
        <taxon>Magnoliopsida</taxon>
        <taxon>eudicotyledons</taxon>
        <taxon>Gunneridae</taxon>
        <taxon>Pentapetalae</taxon>
        <taxon>rosids</taxon>
        <taxon>fabids</taxon>
        <taxon>Rosales</taxon>
        <taxon>Rosaceae</taxon>
        <taxon>Amygdaloideae</taxon>
        <taxon>Maleae</taxon>
        <taxon>Malus</taxon>
    </lineage>
</organism>
<dbReference type="EMBL" id="VIEB01000306">
    <property type="protein sequence ID" value="TQD95773.1"/>
    <property type="molecule type" value="Genomic_DNA"/>
</dbReference>
<name>A0A540MAJ9_MALBA</name>
<reference evidence="1 2" key="1">
    <citation type="journal article" date="2019" name="G3 (Bethesda)">
        <title>Sequencing of a Wild Apple (Malus baccata) Genome Unravels the Differences Between Cultivated and Wild Apple Species Regarding Disease Resistance and Cold Tolerance.</title>
        <authorList>
            <person name="Chen X."/>
        </authorList>
    </citation>
    <scope>NUCLEOTIDE SEQUENCE [LARGE SCALE GENOMIC DNA]</scope>
    <source>
        <strain evidence="2">cv. Shandingzi</strain>
        <tissue evidence="1">Leaves</tissue>
    </source>
</reference>
<comment type="caution">
    <text evidence="1">The sequence shown here is derived from an EMBL/GenBank/DDBJ whole genome shotgun (WGS) entry which is preliminary data.</text>
</comment>
<dbReference type="Proteomes" id="UP000315295">
    <property type="component" value="Unassembled WGS sequence"/>
</dbReference>
<accession>A0A540MAJ9</accession>
<dbReference type="AlphaFoldDB" id="A0A540MAJ9"/>
<protein>
    <submittedName>
        <fullName evidence="1">Uncharacterized protein</fullName>
    </submittedName>
</protein>
<keyword evidence="2" id="KW-1185">Reference proteome</keyword>
<evidence type="ECO:0000313" key="2">
    <source>
        <dbReference type="Proteomes" id="UP000315295"/>
    </source>
</evidence>
<sequence>MKHLKDLRNNFRQEMVISEMEKDGKVLVAEREVWFGEVELLERKVSLLQARVVMMNNNKKKFCGCFRNCGMRCKAAEEATRLLREIEILQSKARSFPKAKDGQKK</sequence>
<gene>
    <name evidence="1" type="ORF">C1H46_018612</name>
</gene>
<evidence type="ECO:0000313" key="1">
    <source>
        <dbReference type="EMBL" id="TQD95773.1"/>
    </source>
</evidence>